<evidence type="ECO:0000256" key="2">
    <source>
        <dbReference type="ARBA" id="ARBA00005186"/>
    </source>
</evidence>
<name>A0A927C1A6_9GAMM</name>
<feature type="transmembrane region" description="Helical" evidence="16">
    <location>
        <begin position="12"/>
        <end position="31"/>
    </location>
</feature>
<keyword evidence="6 16" id="KW-1003">Cell membrane</keyword>
<dbReference type="AlphaFoldDB" id="A0A927C1A6"/>
<dbReference type="Gene3D" id="2.40.10.220">
    <property type="entry name" value="predicted glycosyltransferase like domains"/>
    <property type="match status" value="1"/>
</dbReference>
<reference evidence="19" key="1">
    <citation type="submission" date="2020-09" db="EMBL/GenBank/DDBJ databases">
        <authorList>
            <person name="Yoon J.-W."/>
        </authorList>
    </citation>
    <scope>NUCLEOTIDE SEQUENCE</scope>
    <source>
        <strain evidence="19">KMU-158</strain>
    </source>
</reference>
<dbReference type="InterPro" id="IPR050321">
    <property type="entry name" value="Glycosyltr_2/OpgH_subfam"/>
</dbReference>
<keyword evidence="10 16" id="KW-0808">Transferase</keyword>
<feature type="transmembrane region" description="Helical" evidence="16">
    <location>
        <begin position="217"/>
        <end position="241"/>
    </location>
</feature>
<evidence type="ECO:0000256" key="16">
    <source>
        <dbReference type="RuleBase" id="RU365020"/>
    </source>
</evidence>
<dbReference type="SUPFAM" id="SSF53448">
    <property type="entry name" value="Nucleotide-diphospho-sugar transferases"/>
    <property type="match status" value="1"/>
</dbReference>
<proteinExistence type="inferred from homology"/>
<evidence type="ECO:0000256" key="8">
    <source>
        <dbReference type="ARBA" id="ARBA00022636"/>
    </source>
</evidence>
<evidence type="ECO:0000313" key="19">
    <source>
        <dbReference type="EMBL" id="MBD2857680.1"/>
    </source>
</evidence>
<feature type="transmembrane region" description="Helical" evidence="16">
    <location>
        <begin position="143"/>
        <end position="160"/>
    </location>
</feature>
<accession>A0A927C1A6</accession>
<evidence type="ECO:0000256" key="9">
    <source>
        <dbReference type="ARBA" id="ARBA00022676"/>
    </source>
</evidence>
<dbReference type="InterPro" id="IPR009875">
    <property type="entry name" value="PilZ_domain"/>
</dbReference>
<evidence type="ECO:0000256" key="15">
    <source>
        <dbReference type="ARBA" id="ARBA00048682"/>
    </source>
</evidence>
<gene>
    <name evidence="19" type="primary">bcsA</name>
    <name evidence="19" type="ORF">IB286_01585</name>
</gene>
<feature type="transmembrane region" description="Helical" evidence="16">
    <location>
        <begin position="511"/>
        <end position="529"/>
    </location>
</feature>
<sequence>MFEVFRHETSHFNNIGRFTVLLWLGFSWLFLQSQIAGRTTWSAPATLFPKVNFSRPRWGDPLRLLIQGAWLICIRQTPSDTQPAFKPPLPKAYTPGDLRSVHWLFKSTALIRWGIMRAEKKLSLHQSYNPASDKALSRTQQQMLGIIVGCAMLLCISVPMDYQAQTIYVCVLLLVAALLRQVSGRFSTMLLMVLSVIVSSRYLWWRLNNSLNWDDALGLFFGLLIVAAEIYAWIVLLLGYFQNIWPLRRNPVPLPGNEQDWPKLDIFIPTYNEPLDVVKATIYACLGLDWPRDKFEIHLLDDGKRDTFKDFAKDVGINYIRRPTNEHAKAGNINYALKQTTGEYVAIFDCDHIPTRGFFQLSMGWFLKDPKLALIQTPHHFYSPDPFERNLSHFHQVPSEGTLFYGLTQDGNDLWNGSFFCGSCAIIRRIPLEEIGGIAVETVTEDAHTSLRLHRKGYNSAYLRVPISAGLATETLSAHIGQRIRWARGMTQILRLDNPLRGPGLKWHQRLCYFNAMMHFLSGIPRLIFLTAPLVFLLLHTYVIYAPAGLLLLYVIPHMFHSSLVNSKVHGKYRYSFWGEVYETVLAWYVARPTIVALFAPHKGTFNVTAKGGRIDEEYFDWVISKPYLLLIALNVLGCIWGGFRLAFGPETEIAAVLVNMAWTLYNLLLLGAAAAVARELKQIRSTPRVVADIPVSLALPSGHRLSARLRDFSFNGMRIEHEATSALEEGQILDVIMERAGEYFAFSAKVMFSNNTVAGLQLQYLDHQEMTRYVQCTFARSDNWIKSRGGFHYDRPGFSFKQIAAASLRGYQQFLEIGPKPLPQIYYFYQAVRDKIYSYLPTRIQSARHFSN</sequence>
<dbReference type="GO" id="GO:0030244">
    <property type="term" value="P:cellulose biosynthetic process"/>
    <property type="evidence" value="ECO:0007669"/>
    <property type="project" value="UniProtKB-KW"/>
</dbReference>
<feature type="transmembrane region" description="Helical" evidence="16">
    <location>
        <begin position="628"/>
        <end position="648"/>
    </location>
</feature>
<dbReference type="GO" id="GO:0016760">
    <property type="term" value="F:cellulose synthase (UDP-forming) activity"/>
    <property type="evidence" value="ECO:0007669"/>
    <property type="project" value="UniProtKB-EC"/>
</dbReference>
<keyword evidence="8 16" id="KW-0973">c-di-GMP</keyword>
<evidence type="ECO:0000256" key="11">
    <source>
        <dbReference type="ARBA" id="ARBA00022692"/>
    </source>
</evidence>
<keyword evidence="12 16" id="KW-0135">Cellulose biosynthesis</keyword>
<dbReference type="NCBIfam" id="NF008558">
    <property type="entry name" value="PRK11498.1"/>
    <property type="match status" value="1"/>
</dbReference>
<comment type="cofactor">
    <cofactor evidence="16">
        <name>Mg(2+)</name>
        <dbReference type="ChEBI" id="CHEBI:18420"/>
    </cofactor>
</comment>
<dbReference type="CDD" id="cd06421">
    <property type="entry name" value="CESA_CelA_like"/>
    <property type="match status" value="1"/>
</dbReference>
<dbReference type="PRINTS" id="PR01439">
    <property type="entry name" value="CELLSNTHASEA"/>
</dbReference>
<keyword evidence="7 16" id="KW-0997">Cell inner membrane</keyword>
<evidence type="ECO:0000256" key="7">
    <source>
        <dbReference type="ARBA" id="ARBA00022519"/>
    </source>
</evidence>
<dbReference type="InterPro" id="IPR029044">
    <property type="entry name" value="Nucleotide-diphossugar_trans"/>
</dbReference>
<evidence type="ECO:0000256" key="4">
    <source>
        <dbReference type="ARBA" id="ARBA00012539"/>
    </source>
</evidence>
<keyword evidence="9 16" id="KW-0328">Glycosyltransferase</keyword>
<evidence type="ECO:0000259" key="18">
    <source>
        <dbReference type="Pfam" id="PF07238"/>
    </source>
</evidence>
<dbReference type="PANTHER" id="PTHR43867">
    <property type="entry name" value="CELLULOSE SYNTHASE CATALYTIC SUBUNIT A [UDP-FORMING]"/>
    <property type="match status" value="1"/>
</dbReference>
<evidence type="ECO:0000256" key="10">
    <source>
        <dbReference type="ARBA" id="ARBA00022679"/>
    </source>
</evidence>
<comment type="catalytic activity">
    <reaction evidence="15 16">
        <text>[(1-&gt;4)-beta-D-glucosyl](n) + UDP-alpha-D-glucose = [(1-&gt;4)-beta-D-glucosyl](n+1) + UDP + H(+)</text>
        <dbReference type="Rhea" id="RHEA:19929"/>
        <dbReference type="Rhea" id="RHEA-COMP:10033"/>
        <dbReference type="Rhea" id="RHEA-COMP:10034"/>
        <dbReference type="ChEBI" id="CHEBI:15378"/>
        <dbReference type="ChEBI" id="CHEBI:18246"/>
        <dbReference type="ChEBI" id="CHEBI:58223"/>
        <dbReference type="ChEBI" id="CHEBI:58885"/>
        <dbReference type="EC" id="2.4.1.12"/>
    </reaction>
</comment>
<dbReference type="GO" id="GO:0005886">
    <property type="term" value="C:plasma membrane"/>
    <property type="evidence" value="ECO:0007669"/>
    <property type="project" value="UniProtKB-SubCell"/>
</dbReference>
<dbReference type="NCBIfam" id="TIGR03030">
    <property type="entry name" value="CelA"/>
    <property type="match status" value="1"/>
</dbReference>
<protein>
    <recommendedName>
        <fullName evidence="5 16">Cellulose synthase catalytic subunit [UDP-forming]</fullName>
        <ecNumber evidence="4 16">2.4.1.12</ecNumber>
    </recommendedName>
</protein>
<feature type="transmembrane region" description="Helical" evidence="16">
    <location>
        <begin position="535"/>
        <end position="556"/>
    </location>
</feature>
<evidence type="ECO:0000256" key="14">
    <source>
        <dbReference type="ARBA" id="ARBA00023136"/>
    </source>
</evidence>
<evidence type="ECO:0000256" key="13">
    <source>
        <dbReference type="ARBA" id="ARBA00022989"/>
    </source>
</evidence>
<evidence type="ECO:0000256" key="5">
    <source>
        <dbReference type="ARBA" id="ARBA00018714"/>
    </source>
</evidence>
<keyword evidence="13 16" id="KW-1133">Transmembrane helix</keyword>
<evidence type="ECO:0000259" key="17">
    <source>
        <dbReference type="Pfam" id="PF00535"/>
    </source>
</evidence>
<evidence type="ECO:0000313" key="20">
    <source>
        <dbReference type="Proteomes" id="UP000610558"/>
    </source>
</evidence>
<evidence type="ECO:0000256" key="3">
    <source>
        <dbReference type="ARBA" id="ARBA00006739"/>
    </source>
</evidence>
<dbReference type="EMBL" id="JACXLD010000001">
    <property type="protein sequence ID" value="MBD2857680.1"/>
    <property type="molecule type" value="Genomic_DNA"/>
</dbReference>
<dbReference type="GO" id="GO:0006011">
    <property type="term" value="P:UDP-alpha-D-glucose metabolic process"/>
    <property type="evidence" value="ECO:0007669"/>
    <property type="project" value="InterPro"/>
</dbReference>
<dbReference type="EC" id="2.4.1.12" evidence="4 16"/>
<dbReference type="InterPro" id="IPR001173">
    <property type="entry name" value="Glyco_trans_2-like"/>
</dbReference>
<comment type="pathway">
    <text evidence="2 16">Glycan metabolism; bacterial cellulose biosynthesis.</text>
</comment>
<feature type="transmembrane region" description="Helical" evidence="16">
    <location>
        <begin position="654"/>
        <end position="678"/>
    </location>
</feature>
<evidence type="ECO:0000256" key="1">
    <source>
        <dbReference type="ARBA" id="ARBA00004429"/>
    </source>
</evidence>
<dbReference type="FunFam" id="3.90.550.10:FF:000061">
    <property type="entry name" value="Cellulose synthase catalytic subunit [UDP-forming]"/>
    <property type="match status" value="1"/>
</dbReference>
<evidence type="ECO:0000256" key="12">
    <source>
        <dbReference type="ARBA" id="ARBA00022916"/>
    </source>
</evidence>
<keyword evidence="20" id="KW-1185">Reference proteome</keyword>
<dbReference type="Pfam" id="PF00535">
    <property type="entry name" value="Glycos_transf_2"/>
    <property type="match status" value="1"/>
</dbReference>
<feature type="domain" description="PilZ" evidence="18">
    <location>
        <begin position="683"/>
        <end position="779"/>
    </location>
</feature>
<comment type="subcellular location">
    <subcellularLocation>
        <location evidence="1">Cell inner membrane</location>
        <topology evidence="1">Multi-pass membrane protein</topology>
    </subcellularLocation>
</comment>
<comment type="similarity">
    <text evidence="3">Belongs to the glycosyltransferase 2 family.</text>
</comment>
<feature type="domain" description="Glycosyltransferase 2-like" evidence="17">
    <location>
        <begin position="266"/>
        <end position="436"/>
    </location>
</feature>
<dbReference type="InterPro" id="IPR003919">
    <property type="entry name" value="Cell_synth_A"/>
</dbReference>
<dbReference type="Proteomes" id="UP000610558">
    <property type="component" value="Unassembled WGS sequence"/>
</dbReference>
<feature type="transmembrane region" description="Helical" evidence="16">
    <location>
        <begin position="166"/>
        <end position="182"/>
    </location>
</feature>
<dbReference type="SUPFAM" id="SSF141371">
    <property type="entry name" value="PilZ domain-like"/>
    <property type="match status" value="1"/>
</dbReference>
<comment type="caution">
    <text evidence="19">The sequence shown here is derived from an EMBL/GenBank/DDBJ whole genome shotgun (WGS) entry which is preliminary data.</text>
</comment>
<keyword evidence="11 16" id="KW-0812">Transmembrane</keyword>
<feature type="transmembrane region" description="Helical" evidence="16">
    <location>
        <begin position="189"/>
        <end position="205"/>
    </location>
</feature>
<dbReference type="PANTHER" id="PTHR43867:SF2">
    <property type="entry name" value="CELLULOSE SYNTHASE CATALYTIC SUBUNIT A [UDP-FORMING]"/>
    <property type="match status" value="1"/>
</dbReference>
<dbReference type="Pfam" id="PF07238">
    <property type="entry name" value="PilZ"/>
    <property type="match status" value="1"/>
</dbReference>
<dbReference type="Gene3D" id="3.90.550.10">
    <property type="entry name" value="Spore Coat Polysaccharide Biosynthesis Protein SpsA, Chain A"/>
    <property type="match status" value="1"/>
</dbReference>
<dbReference type="GO" id="GO:0035438">
    <property type="term" value="F:cyclic-di-GMP binding"/>
    <property type="evidence" value="ECO:0007669"/>
    <property type="project" value="InterPro"/>
</dbReference>
<keyword evidence="14 16" id="KW-0472">Membrane</keyword>
<comment type="function">
    <text evidence="16">Catalytic subunit of cellulose synthase. It polymerizes uridine 5'-diphosphate glucose to cellulose.</text>
</comment>
<evidence type="ECO:0000256" key="6">
    <source>
        <dbReference type="ARBA" id="ARBA00022475"/>
    </source>
</evidence>
<organism evidence="19 20">
    <name type="scientific">Spongiibacter pelagi</name>
    <dbReference type="NCBI Taxonomy" id="2760804"/>
    <lineage>
        <taxon>Bacteria</taxon>
        <taxon>Pseudomonadati</taxon>
        <taxon>Pseudomonadota</taxon>
        <taxon>Gammaproteobacteria</taxon>
        <taxon>Cellvibrionales</taxon>
        <taxon>Spongiibacteraceae</taxon>
        <taxon>Spongiibacter</taxon>
    </lineage>
</organism>